<name>A0A316Z1Q5_9BASI</name>
<gene>
    <name evidence="3" type="ORF">FA09DRAFT_160864</name>
</gene>
<feature type="signal peptide" evidence="2">
    <location>
        <begin position="1"/>
        <end position="17"/>
    </location>
</feature>
<evidence type="ECO:0000313" key="4">
    <source>
        <dbReference type="Proteomes" id="UP000245946"/>
    </source>
</evidence>
<evidence type="ECO:0000256" key="1">
    <source>
        <dbReference type="SAM" id="MobiDB-lite"/>
    </source>
</evidence>
<accession>A0A316Z1Q5</accession>
<sequence>MRLSLLALLSLASSVFSLPTEPHAGPPPARQQQAERRGEGGWGPAVQDPGTIVSLIPVRGADAALYAWTREGQDWEKLKRIVFVIHGKGRDPWNYLNHTTTALQDAIAAGQPVTDDEVGIWAPSFWNNQDGGAWPWDEATQQPTSNLLVWSGNEWQDGGNSIYPSGLNLSSFEVLDNVVSFFSNRAIFPNVDSITFSSHSMGSQLLQKYAFLGDIPQGIPSLRFAIGNLGAFTYFDDQRPSNVGGAEPVEQCGDYNDYRFGLNNVDSTIEYGSPTPNRELLLERFKSRTFHLLLSQNDDGPGNLQCAAKTQGDSHRTRGAAWWEYMNGPMGGWPANHTLDWIPDCTHDDLCVFRSAQAQVRLFLNDSMQQPSFMPNGPVNNLWSAGSVQWARGANATQAMPTGTTLSTAALQTYIPSSTTSGASGNATQAGGRQQTNGQVSSTNAAGATATTAMQTLVLGAAMVGAGLLLV</sequence>
<evidence type="ECO:0008006" key="5">
    <source>
        <dbReference type="Google" id="ProtNLM"/>
    </source>
</evidence>
<evidence type="ECO:0000256" key="2">
    <source>
        <dbReference type="SAM" id="SignalP"/>
    </source>
</evidence>
<feature type="region of interest" description="Disordered" evidence="1">
    <location>
        <begin position="19"/>
        <end position="46"/>
    </location>
</feature>
<evidence type="ECO:0000313" key="3">
    <source>
        <dbReference type="EMBL" id="PWN94852.1"/>
    </source>
</evidence>
<reference evidence="3 4" key="1">
    <citation type="journal article" date="2018" name="Mol. Biol. Evol.">
        <title>Broad Genomic Sampling Reveals a Smut Pathogenic Ancestry of the Fungal Clade Ustilaginomycotina.</title>
        <authorList>
            <person name="Kijpornyongpan T."/>
            <person name="Mondo S.J."/>
            <person name="Barry K."/>
            <person name="Sandor L."/>
            <person name="Lee J."/>
            <person name="Lipzen A."/>
            <person name="Pangilinan J."/>
            <person name="LaButti K."/>
            <person name="Hainaut M."/>
            <person name="Henrissat B."/>
            <person name="Grigoriev I.V."/>
            <person name="Spatafora J.W."/>
            <person name="Aime M.C."/>
        </authorList>
    </citation>
    <scope>NUCLEOTIDE SEQUENCE [LARGE SCALE GENOMIC DNA]</scope>
    <source>
        <strain evidence="3 4">MCA 4186</strain>
    </source>
</reference>
<dbReference type="PANTHER" id="PTHR35560:SF3">
    <property type="entry name" value="PEPTIDASE S9 PROLYL OLIGOPEPTIDASE CATALYTIC DOMAIN-CONTAINING PROTEIN"/>
    <property type="match status" value="1"/>
</dbReference>
<proteinExistence type="predicted"/>
<dbReference type="OrthoDB" id="5985073at2759"/>
<dbReference type="InterPro" id="IPR029058">
    <property type="entry name" value="AB_hydrolase_fold"/>
</dbReference>
<dbReference type="GeneID" id="37266783"/>
<feature type="chain" id="PRO_5016240883" description="Alpha/beta-hydrolase" evidence="2">
    <location>
        <begin position="18"/>
        <end position="471"/>
    </location>
</feature>
<keyword evidence="2" id="KW-0732">Signal</keyword>
<dbReference type="PANTHER" id="PTHR35560">
    <property type="entry name" value="BLL0132 PROTEIN"/>
    <property type="match status" value="1"/>
</dbReference>
<dbReference type="RefSeq" id="XP_025595131.1">
    <property type="nucleotide sequence ID" value="XM_025739237.1"/>
</dbReference>
<keyword evidence="4" id="KW-1185">Reference proteome</keyword>
<dbReference type="AlphaFoldDB" id="A0A316Z1Q5"/>
<organism evidence="3 4">
    <name type="scientific">Tilletiopsis washingtonensis</name>
    <dbReference type="NCBI Taxonomy" id="58919"/>
    <lineage>
        <taxon>Eukaryota</taxon>
        <taxon>Fungi</taxon>
        <taxon>Dikarya</taxon>
        <taxon>Basidiomycota</taxon>
        <taxon>Ustilaginomycotina</taxon>
        <taxon>Exobasidiomycetes</taxon>
        <taxon>Entylomatales</taxon>
        <taxon>Entylomatales incertae sedis</taxon>
        <taxon>Tilletiopsis</taxon>
    </lineage>
</organism>
<feature type="region of interest" description="Disordered" evidence="1">
    <location>
        <begin position="420"/>
        <end position="443"/>
    </location>
</feature>
<dbReference type="EMBL" id="KZ819308">
    <property type="protein sequence ID" value="PWN94852.1"/>
    <property type="molecule type" value="Genomic_DNA"/>
</dbReference>
<feature type="compositionally biased region" description="Low complexity" evidence="1">
    <location>
        <begin position="420"/>
        <end position="432"/>
    </location>
</feature>
<dbReference type="Proteomes" id="UP000245946">
    <property type="component" value="Unassembled WGS sequence"/>
</dbReference>
<protein>
    <recommendedName>
        <fullName evidence="5">Alpha/beta-hydrolase</fullName>
    </recommendedName>
</protein>
<dbReference type="STRING" id="58919.A0A316Z1Q5"/>
<dbReference type="Gene3D" id="3.40.50.1820">
    <property type="entry name" value="alpha/beta hydrolase"/>
    <property type="match status" value="1"/>
</dbReference>
<feature type="compositionally biased region" description="Polar residues" evidence="1">
    <location>
        <begin position="433"/>
        <end position="442"/>
    </location>
</feature>